<evidence type="ECO:0000259" key="2">
    <source>
        <dbReference type="Pfam" id="PF22747"/>
    </source>
</evidence>
<proteinExistence type="predicted"/>
<dbReference type="Proteomes" id="UP000777784">
    <property type="component" value="Unassembled WGS sequence"/>
</dbReference>
<evidence type="ECO:0000313" key="4">
    <source>
        <dbReference type="Proteomes" id="UP000777784"/>
    </source>
</evidence>
<dbReference type="EMBL" id="JAHJDP010000011">
    <property type="protein sequence ID" value="MBU2689525.1"/>
    <property type="molecule type" value="Genomic_DNA"/>
</dbReference>
<accession>A0A948RR96</accession>
<dbReference type="AlphaFoldDB" id="A0A948RR96"/>
<sequence>MDISQCTCPDCGNPMKITTTRCETCNIKLNGEFEVSALARLPLEDQLFVMAFLRHHGSIKKMEDLFGISYPTVKNKLNLIVSRLDKSFDVPSTNSFILDQLAAGEITVDEALRRMS</sequence>
<reference evidence="3" key="1">
    <citation type="submission" date="2021-05" db="EMBL/GenBank/DDBJ databases">
        <title>Energy efficiency and biological interactions define the core microbiome of deep oligotrophic groundwater.</title>
        <authorList>
            <person name="Mehrshad M."/>
            <person name="Lopez-Fernandez M."/>
            <person name="Bell E."/>
            <person name="Bernier-Latmani R."/>
            <person name="Bertilsson S."/>
            <person name="Dopson M."/>
        </authorList>
    </citation>
    <scope>NUCLEOTIDE SEQUENCE</scope>
    <source>
        <strain evidence="3">Modern_marine.mb.64</strain>
    </source>
</reference>
<dbReference type="InterPro" id="IPR018658">
    <property type="entry name" value="DUF2089"/>
</dbReference>
<evidence type="ECO:0000313" key="3">
    <source>
        <dbReference type="EMBL" id="MBU2689525.1"/>
    </source>
</evidence>
<dbReference type="Pfam" id="PF09862">
    <property type="entry name" value="DUF2089"/>
    <property type="match status" value="1"/>
</dbReference>
<feature type="domain" description="DUF2089" evidence="1">
    <location>
        <begin position="41"/>
        <end position="85"/>
    </location>
</feature>
<organism evidence="3 4">
    <name type="scientific">Eiseniibacteriota bacterium</name>
    <dbReference type="NCBI Taxonomy" id="2212470"/>
    <lineage>
        <taxon>Bacteria</taxon>
        <taxon>Candidatus Eiseniibacteriota</taxon>
    </lineage>
</organism>
<name>A0A948RR96_UNCEI</name>
<evidence type="ECO:0000259" key="1">
    <source>
        <dbReference type="Pfam" id="PF09862"/>
    </source>
</evidence>
<protein>
    <submittedName>
        <fullName evidence="3">DUF2089 domain-containing protein</fullName>
    </submittedName>
</protein>
<feature type="domain" description="DUF2089" evidence="2">
    <location>
        <begin position="8"/>
        <end position="38"/>
    </location>
</feature>
<gene>
    <name evidence="3" type="ORF">KJ970_01235</name>
</gene>
<dbReference type="InterPro" id="IPR053957">
    <property type="entry name" value="DUF2089_Zn_ribbon"/>
</dbReference>
<comment type="caution">
    <text evidence="3">The sequence shown here is derived from an EMBL/GenBank/DDBJ whole genome shotgun (WGS) entry which is preliminary data.</text>
</comment>
<dbReference type="Pfam" id="PF22747">
    <property type="entry name" value="Zn_ribbon_DUF2089"/>
    <property type="match status" value="1"/>
</dbReference>